<dbReference type="InParanoid" id="A0A0Q9WR89"/>
<organism evidence="2 3">
    <name type="scientific">Drosophila willistoni</name>
    <name type="common">Fruit fly</name>
    <dbReference type="NCBI Taxonomy" id="7260"/>
    <lineage>
        <taxon>Eukaryota</taxon>
        <taxon>Metazoa</taxon>
        <taxon>Ecdysozoa</taxon>
        <taxon>Arthropoda</taxon>
        <taxon>Hexapoda</taxon>
        <taxon>Insecta</taxon>
        <taxon>Pterygota</taxon>
        <taxon>Neoptera</taxon>
        <taxon>Endopterygota</taxon>
        <taxon>Diptera</taxon>
        <taxon>Brachycera</taxon>
        <taxon>Muscomorpha</taxon>
        <taxon>Ephydroidea</taxon>
        <taxon>Drosophilidae</taxon>
        <taxon>Drosophila</taxon>
        <taxon>Sophophora</taxon>
    </lineage>
</organism>
<protein>
    <submittedName>
        <fullName evidence="2">Uncharacterized protein</fullName>
    </submittedName>
</protein>
<dbReference type="EMBL" id="CH963920">
    <property type="protein sequence ID" value="KRF98751.1"/>
    <property type="molecule type" value="Genomic_DNA"/>
</dbReference>
<dbReference type="KEGG" id="dwi:6643811"/>
<evidence type="ECO:0000313" key="3">
    <source>
        <dbReference type="Proteomes" id="UP000007798"/>
    </source>
</evidence>
<dbReference type="Proteomes" id="UP000007798">
    <property type="component" value="Unassembled WGS sequence"/>
</dbReference>
<evidence type="ECO:0000313" key="2">
    <source>
        <dbReference type="EMBL" id="KRF98751.1"/>
    </source>
</evidence>
<keyword evidence="3" id="KW-1185">Reference proteome</keyword>
<evidence type="ECO:0000256" key="1">
    <source>
        <dbReference type="SAM" id="MobiDB-lite"/>
    </source>
</evidence>
<feature type="compositionally biased region" description="Basic residues" evidence="1">
    <location>
        <begin position="57"/>
        <end position="75"/>
    </location>
</feature>
<feature type="compositionally biased region" description="Polar residues" evidence="1">
    <location>
        <begin position="46"/>
        <end position="56"/>
    </location>
</feature>
<dbReference type="AlphaFoldDB" id="A0A0Q9WR89"/>
<reference evidence="2 3" key="1">
    <citation type="journal article" date="2007" name="Nature">
        <title>Evolution of genes and genomes on the Drosophila phylogeny.</title>
        <authorList>
            <consortium name="Drosophila 12 Genomes Consortium"/>
            <person name="Clark A.G."/>
            <person name="Eisen M.B."/>
            <person name="Smith D.R."/>
            <person name="Bergman C.M."/>
            <person name="Oliver B."/>
            <person name="Markow T.A."/>
            <person name="Kaufman T.C."/>
            <person name="Kellis M."/>
            <person name="Gelbart W."/>
            <person name="Iyer V.N."/>
            <person name="Pollard D.A."/>
            <person name="Sackton T.B."/>
            <person name="Larracuente A.M."/>
            <person name="Singh N.D."/>
            <person name="Abad J.P."/>
            <person name="Abt D.N."/>
            <person name="Adryan B."/>
            <person name="Aguade M."/>
            <person name="Akashi H."/>
            <person name="Anderson W.W."/>
            <person name="Aquadro C.F."/>
            <person name="Ardell D.H."/>
            <person name="Arguello R."/>
            <person name="Artieri C.G."/>
            <person name="Barbash D.A."/>
            <person name="Barker D."/>
            <person name="Barsanti P."/>
            <person name="Batterham P."/>
            <person name="Batzoglou S."/>
            <person name="Begun D."/>
            <person name="Bhutkar A."/>
            <person name="Blanco E."/>
            <person name="Bosak S.A."/>
            <person name="Bradley R.K."/>
            <person name="Brand A.D."/>
            <person name="Brent M.R."/>
            <person name="Brooks A.N."/>
            <person name="Brown R.H."/>
            <person name="Butlin R.K."/>
            <person name="Caggese C."/>
            <person name="Calvi B.R."/>
            <person name="Bernardo de Carvalho A."/>
            <person name="Caspi A."/>
            <person name="Castrezana S."/>
            <person name="Celniker S.E."/>
            <person name="Chang J.L."/>
            <person name="Chapple C."/>
            <person name="Chatterji S."/>
            <person name="Chinwalla A."/>
            <person name="Civetta A."/>
            <person name="Clifton S.W."/>
            <person name="Comeron J.M."/>
            <person name="Costello J.C."/>
            <person name="Coyne J.A."/>
            <person name="Daub J."/>
            <person name="David R.G."/>
            <person name="Delcher A.L."/>
            <person name="Delehaunty K."/>
            <person name="Do C.B."/>
            <person name="Ebling H."/>
            <person name="Edwards K."/>
            <person name="Eickbush T."/>
            <person name="Evans J.D."/>
            <person name="Filipski A."/>
            <person name="Findeiss S."/>
            <person name="Freyhult E."/>
            <person name="Fulton L."/>
            <person name="Fulton R."/>
            <person name="Garcia A.C."/>
            <person name="Gardiner A."/>
            <person name="Garfield D.A."/>
            <person name="Garvin B.E."/>
            <person name="Gibson G."/>
            <person name="Gilbert D."/>
            <person name="Gnerre S."/>
            <person name="Godfrey J."/>
            <person name="Good R."/>
            <person name="Gotea V."/>
            <person name="Gravely B."/>
            <person name="Greenberg A.J."/>
            <person name="Griffiths-Jones S."/>
            <person name="Gross S."/>
            <person name="Guigo R."/>
            <person name="Gustafson E.A."/>
            <person name="Haerty W."/>
            <person name="Hahn M.W."/>
            <person name="Halligan D.L."/>
            <person name="Halpern A.L."/>
            <person name="Halter G.M."/>
            <person name="Han M.V."/>
            <person name="Heger A."/>
            <person name="Hillier L."/>
            <person name="Hinrichs A.S."/>
            <person name="Holmes I."/>
            <person name="Hoskins R.A."/>
            <person name="Hubisz M.J."/>
            <person name="Hultmark D."/>
            <person name="Huntley M.A."/>
            <person name="Jaffe D.B."/>
            <person name="Jagadeeshan S."/>
            <person name="Jeck W.R."/>
            <person name="Johnson J."/>
            <person name="Jones C.D."/>
            <person name="Jordan W.C."/>
            <person name="Karpen G.H."/>
            <person name="Kataoka E."/>
            <person name="Keightley P.D."/>
            <person name="Kheradpour P."/>
            <person name="Kirkness E.F."/>
            <person name="Koerich L.B."/>
            <person name="Kristiansen K."/>
            <person name="Kudrna D."/>
            <person name="Kulathinal R.J."/>
            <person name="Kumar S."/>
            <person name="Kwok R."/>
            <person name="Lander E."/>
            <person name="Langley C.H."/>
            <person name="Lapoint R."/>
            <person name="Lazzaro B.P."/>
            <person name="Lee S.J."/>
            <person name="Levesque L."/>
            <person name="Li R."/>
            <person name="Lin C.F."/>
            <person name="Lin M.F."/>
            <person name="Lindblad-Toh K."/>
            <person name="Llopart A."/>
            <person name="Long M."/>
            <person name="Low L."/>
            <person name="Lozovsky E."/>
            <person name="Lu J."/>
            <person name="Luo M."/>
            <person name="Machado C.A."/>
            <person name="Makalowski W."/>
            <person name="Marzo M."/>
            <person name="Matsuda M."/>
            <person name="Matzkin L."/>
            <person name="McAllister B."/>
            <person name="McBride C.S."/>
            <person name="McKernan B."/>
            <person name="McKernan K."/>
            <person name="Mendez-Lago M."/>
            <person name="Minx P."/>
            <person name="Mollenhauer M.U."/>
            <person name="Montooth K."/>
            <person name="Mount S.M."/>
            <person name="Mu X."/>
            <person name="Myers E."/>
            <person name="Negre B."/>
            <person name="Newfeld S."/>
            <person name="Nielsen R."/>
            <person name="Noor M.A."/>
            <person name="O'Grady P."/>
            <person name="Pachter L."/>
            <person name="Papaceit M."/>
            <person name="Parisi M.J."/>
            <person name="Parisi M."/>
            <person name="Parts L."/>
            <person name="Pedersen J.S."/>
            <person name="Pesole G."/>
            <person name="Phillippy A.M."/>
            <person name="Ponting C.P."/>
            <person name="Pop M."/>
            <person name="Porcelli D."/>
            <person name="Powell J.R."/>
            <person name="Prohaska S."/>
            <person name="Pruitt K."/>
            <person name="Puig M."/>
            <person name="Quesneville H."/>
            <person name="Ram K.R."/>
            <person name="Rand D."/>
            <person name="Rasmussen M.D."/>
            <person name="Reed L.K."/>
            <person name="Reenan R."/>
            <person name="Reily A."/>
            <person name="Remington K.A."/>
            <person name="Rieger T.T."/>
            <person name="Ritchie M.G."/>
            <person name="Robin C."/>
            <person name="Rogers Y.H."/>
            <person name="Rohde C."/>
            <person name="Rozas J."/>
            <person name="Rubenfield M.J."/>
            <person name="Ruiz A."/>
            <person name="Russo S."/>
            <person name="Salzberg S.L."/>
            <person name="Sanchez-Gracia A."/>
            <person name="Saranga D.J."/>
            <person name="Sato H."/>
            <person name="Schaeffer S.W."/>
            <person name="Schatz M.C."/>
            <person name="Schlenke T."/>
            <person name="Schwartz R."/>
            <person name="Segarra C."/>
            <person name="Singh R.S."/>
            <person name="Sirot L."/>
            <person name="Sirota M."/>
            <person name="Sisneros N.B."/>
            <person name="Smith C.D."/>
            <person name="Smith T.F."/>
            <person name="Spieth J."/>
            <person name="Stage D.E."/>
            <person name="Stark A."/>
            <person name="Stephan W."/>
            <person name="Strausberg R.L."/>
            <person name="Strempel S."/>
            <person name="Sturgill D."/>
            <person name="Sutton G."/>
            <person name="Sutton G.G."/>
            <person name="Tao W."/>
            <person name="Teichmann S."/>
            <person name="Tobari Y.N."/>
            <person name="Tomimura Y."/>
            <person name="Tsolas J.M."/>
            <person name="Valente V.L."/>
            <person name="Venter E."/>
            <person name="Venter J.C."/>
            <person name="Vicario S."/>
            <person name="Vieira F.G."/>
            <person name="Vilella A.J."/>
            <person name="Villasante A."/>
            <person name="Walenz B."/>
            <person name="Wang J."/>
            <person name="Wasserman M."/>
            <person name="Watts T."/>
            <person name="Wilson D."/>
            <person name="Wilson R.K."/>
            <person name="Wing R.A."/>
            <person name="Wolfner M.F."/>
            <person name="Wong A."/>
            <person name="Wong G.K."/>
            <person name="Wu C.I."/>
            <person name="Wu G."/>
            <person name="Yamamoto D."/>
            <person name="Yang H.P."/>
            <person name="Yang S.P."/>
            <person name="Yorke J.A."/>
            <person name="Yoshida K."/>
            <person name="Zdobnov E."/>
            <person name="Zhang P."/>
            <person name="Zhang Y."/>
            <person name="Zimin A.V."/>
            <person name="Baldwin J."/>
            <person name="Abdouelleil A."/>
            <person name="Abdulkadir J."/>
            <person name="Abebe A."/>
            <person name="Abera B."/>
            <person name="Abreu J."/>
            <person name="Acer S.C."/>
            <person name="Aftuck L."/>
            <person name="Alexander A."/>
            <person name="An P."/>
            <person name="Anderson E."/>
            <person name="Anderson S."/>
            <person name="Arachi H."/>
            <person name="Azer M."/>
            <person name="Bachantsang P."/>
            <person name="Barry A."/>
            <person name="Bayul T."/>
            <person name="Berlin A."/>
            <person name="Bessette D."/>
            <person name="Bloom T."/>
            <person name="Blye J."/>
            <person name="Boguslavskiy L."/>
            <person name="Bonnet C."/>
            <person name="Boukhgalter B."/>
            <person name="Bourzgui I."/>
            <person name="Brown A."/>
            <person name="Cahill P."/>
            <person name="Channer S."/>
            <person name="Cheshatsang Y."/>
            <person name="Chuda L."/>
            <person name="Citroen M."/>
            <person name="Collymore A."/>
            <person name="Cooke P."/>
            <person name="Costello M."/>
            <person name="D'Aco K."/>
            <person name="Daza R."/>
            <person name="De Haan G."/>
            <person name="DeGray S."/>
            <person name="DeMaso C."/>
            <person name="Dhargay N."/>
            <person name="Dooley K."/>
            <person name="Dooley E."/>
            <person name="Doricent M."/>
            <person name="Dorje P."/>
            <person name="Dorjee K."/>
            <person name="Dupes A."/>
            <person name="Elong R."/>
            <person name="Falk J."/>
            <person name="Farina A."/>
            <person name="Faro S."/>
            <person name="Ferguson D."/>
            <person name="Fisher S."/>
            <person name="Foley C.D."/>
            <person name="Franke A."/>
            <person name="Friedrich D."/>
            <person name="Gadbois L."/>
            <person name="Gearin G."/>
            <person name="Gearin C.R."/>
            <person name="Giannoukos G."/>
            <person name="Goode T."/>
            <person name="Graham J."/>
            <person name="Grandbois E."/>
            <person name="Grewal S."/>
            <person name="Gyaltsen K."/>
            <person name="Hafez N."/>
            <person name="Hagos B."/>
            <person name="Hall J."/>
            <person name="Henson C."/>
            <person name="Hollinger A."/>
            <person name="Honan T."/>
            <person name="Huard M.D."/>
            <person name="Hughes L."/>
            <person name="Hurhula B."/>
            <person name="Husby M.E."/>
            <person name="Kamat A."/>
            <person name="Kanga B."/>
            <person name="Kashin S."/>
            <person name="Khazanovich D."/>
            <person name="Kisner P."/>
            <person name="Lance K."/>
            <person name="Lara M."/>
            <person name="Lee W."/>
            <person name="Lennon N."/>
            <person name="Letendre F."/>
            <person name="LeVine R."/>
            <person name="Lipovsky A."/>
            <person name="Liu X."/>
            <person name="Liu J."/>
            <person name="Liu S."/>
            <person name="Lokyitsang T."/>
            <person name="Lokyitsang Y."/>
            <person name="Lubonja R."/>
            <person name="Lui A."/>
            <person name="MacDonald P."/>
            <person name="Magnisalis V."/>
            <person name="Maru K."/>
            <person name="Matthews C."/>
            <person name="McCusker W."/>
            <person name="McDonough S."/>
            <person name="Mehta T."/>
            <person name="Meldrim J."/>
            <person name="Meneus L."/>
            <person name="Mihai O."/>
            <person name="Mihalev A."/>
            <person name="Mihova T."/>
            <person name="Mittelman R."/>
            <person name="Mlenga V."/>
            <person name="Montmayeur A."/>
            <person name="Mulrain L."/>
            <person name="Navidi A."/>
            <person name="Naylor J."/>
            <person name="Negash T."/>
            <person name="Nguyen T."/>
            <person name="Nguyen N."/>
            <person name="Nicol R."/>
            <person name="Norbu C."/>
            <person name="Norbu N."/>
            <person name="Novod N."/>
            <person name="O'Neill B."/>
            <person name="Osman S."/>
            <person name="Markiewicz E."/>
            <person name="Oyono O.L."/>
            <person name="Patti C."/>
            <person name="Phunkhang P."/>
            <person name="Pierre F."/>
            <person name="Priest M."/>
            <person name="Raghuraman S."/>
            <person name="Rege F."/>
            <person name="Reyes R."/>
            <person name="Rise C."/>
            <person name="Rogov P."/>
            <person name="Ross K."/>
            <person name="Ryan E."/>
            <person name="Settipalli S."/>
            <person name="Shea T."/>
            <person name="Sherpa N."/>
            <person name="Shi L."/>
            <person name="Shih D."/>
            <person name="Sparrow T."/>
            <person name="Spaulding J."/>
            <person name="Stalker J."/>
            <person name="Stange-Thomann N."/>
            <person name="Stavropoulos S."/>
            <person name="Stone C."/>
            <person name="Strader C."/>
            <person name="Tesfaye S."/>
            <person name="Thomson T."/>
            <person name="Thoulutsang Y."/>
            <person name="Thoulutsang D."/>
            <person name="Topham K."/>
            <person name="Topping I."/>
            <person name="Tsamla T."/>
            <person name="Vassiliev H."/>
            <person name="Vo A."/>
            <person name="Wangchuk T."/>
            <person name="Wangdi T."/>
            <person name="Weiand M."/>
            <person name="Wilkinson J."/>
            <person name="Wilson A."/>
            <person name="Yadav S."/>
            <person name="Young G."/>
            <person name="Yu Q."/>
            <person name="Zembek L."/>
            <person name="Zhong D."/>
            <person name="Zimmer A."/>
            <person name="Zwirko Z."/>
            <person name="Jaffe D.B."/>
            <person name="Alvarez P."/>
            <person name="Brockman W."/>
            <person name="Butler J."/>
            <person name="Chin C."/>
            <person name="Gnerre S."/>
            <person name="Grabherr M."/>
            <person name="Kleber M."/>
            <person name="Mauceli E."/>
            <person name="MacCallum I."/>
        </authorList>
    </citation>
    <scope>NUCLEOTIDE SEQUENCE [LARGE SCALE GENOMIC DNA]</scope>
    <source>
        <strain evidence="3">Tucson 14030-0811.24</strain>
    </source>
</reference>
<sequence>MADLTREFCEKLFIDAPVKSASAPNIRRSRSKTRASNPLIDVCPSSGESTVTSPPTNRRRSKSQGKGKSRPRSRSCRSAMARRAPKSKTKHPQNDPVALYQYYQNEWAHFREQIPGATQHADARRNIRHKLPK</sequence>
<dbReference type="OrthoDB" id="6343432at2759"/>
<proteinExistence type="predicted"/>
<gene>
    <name evidence="2" type="primary">Dwil\GK24327</name>
    <name evidence="2" type="ORF">Dwil_GK24327</name>
</gene>
<accession>A0A0Q9WR89</accession>
<feature type="region of interest" description="Disordered" evidence="1">
    <location>
        <begin position="19"/>
        <end position="97"/>
    </location>
</feature>
<name>A0A0Q9WR89_DROWI</name>